<dbReference type="SUPFAM" id="SSF56752">
    <property type="entry name" value="D-aminoacid aminotransferase-like PLP-dependent enzymes"/>
    <property type="match status" value="1"/>
</dbReference>
<protein>
    <recommendedName>
        <fullName evidence="11 12">Aminodeoxychorismate lyase</fullName>
        <ecNumber evidence="8 12">4.1.3.38</ecNumber>
    </recommendedName>
</protein>
<dbReference type="InterPro" id="IPR043131">
    <property type="entry name" value="BCAT-like_N"/>
</dbReference>
<dbReference type="GO" id="GO:0008153">
    <property type="term" value="P:4-aminobenzoate biosynthetic process"/>
    <property type="evidence" value="ECO:0007669"/>
    <property type="project" value="UniProtKB-UniRule"/>
</dbReference>
<dbReference type="EC" id="4.1.3.38" evidence="8 12"/>
<dbReference type="Gene3D" id="3.30.470.10">
    <property type="match status" value="1"/>
</dbReference>
<evidence type="ECO:0000256" key="7">
    <source>
        <dbReference type="ARBA" id="ARBA00035633"/>
    </source>
</evidence>
<comment type="cofactor">
    <cofactor evidence="1">
        <name>pyridoxal 5'-phosphate</name>
        <dbReference type="ChEBI" id="CHEBI:597326"/>
    </cofactor>
</comment>
<dbReference type="CDD" id="cd01559">
    <property type="entry name" value="ADCL_like"/>
    <property type="match status" value="1"/>
</dbReference>
<evidence type="ECO:0000313" key="14">
    <source>
        <dbReference type="Proteomes" id="UP000601768"/>
    </source>
</evidence>
<dbReference type="PANTHER" id="PTHR42743:SF2">
    <property type="entry name" value="AMINODEOXYCHORISMATE LYASE"/>
    <property type="match status" value="1"/>
</dbReference>
<dbReference type="GO" id="GO:0030170">
    <property type="term" value="F:pyridoxal phosphate binding"/>
    <property type="evidence" value="ECO:0007669"/>
    <property type="project" value="InterPro"/>
</dbReference>
<dbReference type="Pfam" id="PF01063">
    <property type="entry name" value="Aminotran_4"/>
    <property type="match status" value="1"/>
</dbReference>
<evidence type="ECO:0000313" key="13">
    <source>
        <dbReference type="EMBL" id="MBC3767844.1"/>
    </source>
</evidence>
<comment type="catalytic activity">
    <reaction evidence="9">
        <text>4-amino-4-deoxychorismate = 4-aminobenzoate + pyruvate + H(+)</text>
        <dbReference type="Rhea" id="RHEA:16201"/>
        <dbReference type="ChEBI" id="CHEBI:15361"/>
        <dbReference type="ChEBI" id="CHEBI:15378"/>
        <dbReference type="ChEBI" id="CHEBI:17836"/>
        <dbReference type="ChEBI" id="CHEBI:58406"/>
        <dbReference type="EC" id="4.1.3.38"/>
    </reaction>
</comment>
<evidence type="ECO:0000256" key="3">
    <source>
        <dbReference type="ARBA" id="ARBA00011738"/>
    </source>
</evidence>
<sequence>MLLVDSNPESQIPTTDRAMQYGDGCFTTILVEQGKPQLFSAHLQRLQNACSRLDITIANWTDIEAACLQKAAAITDGVLKVLISRGSGGRGYLPPQQPLPRVLFSTHELPAHYTSWQTSGIRLGLAKHRLAVSASLGGLKHLNRLEQVLIKTDWPDDKPDDVLVCDHDGFMIESSASNIFWLKNGIWFTPELNNCGVEGVMRNHVAQCFEQFNIPLNIVKTKVCELESANAVFICNSLMKIVPVTQFNQHHYDISSVTQLQKRIF</sequence>
<dbReference type="InterPro" id="IPR017824">
    <property type="entry name" value="Aminodeoxychorismate_lyase_IV"/>
</dbReference>
<accession>A0A8J6M2A5</accession>
<keyword evidence="4" id="KW-0663">Pyridoxal phosphate</keyword>
<dbReference type="EMBL" id="JACNEP010000027">
    <property type="protein sequence ID" value="MBC3767844.1"/>
    <property type="molecule type" value="Genomic_DNA"/>
</dbReference>
<keyword evidence="5" id="KW-0289">Folate biosynthesis</keyword>
<comment type="function">
    <text evidence="10">Involved in the biosynthesis of p-aminobenzoate (PABA), a precursor of tetrahydrofolate. Converts 4-amino-4-deoxychorismate into 4-aminobenzoate (PABA) and pyruvate.</text>
</comment>
<dbReference type="AlphaFoldDB" id="A0A8J6M2A5"/>
<reference evidence="13" key="1">
    <citation type="journal article" date="2018" name="Int. J. Syst. Evol. Microbiol.">
        <title>Neptunicella marina gen. nov., sp. nov., isolated from surface seawater.</title>
        <authorList>
            <person name="Liu X."/>
            <person name="Lai Q."/>
            <person name="Du Y."/>
            <person name="Zhang X."/>
            <person name="Liu Z."/>
            <person name="Sun F."/>
            <person name="Shao Z."/>
        </authorList>
    </citation>
    <scope>NUCLEOTIDE SEQUENCE</scope>
    <source>
        <strain evidence="13">S27-2</strain>
    </source>
</reference>
<dbReference type="InterPro" id="IPR001544">
    <property type="entry name" value="Aminotrans_IV"/>
</dbReference>
<dbReference type="Proteomes" id="UP000601768">
    <property type="component" value="Unassembled WGS sequence"/>
</dbReference>
<dbReference type="Gene3D" id="3.20.10.10">
    <property type="entry name" value="D-amino Acid Aminotransferase, subunit A, domain 2"/>
    <property type="match status" value="1"/>
</dbReference>
<name>A0A8J6M2A5_9ALTE</name>
<dbReference type="GO" id="GO:0008696">
    <property type="term" value="F:4-amino-4-deoxychorismate lyase activity"/>
    <property type="evidence" value="ECO:0007669"/>
    <property type="project" value="UniProtKB-UniRule"/>
</dbReference>
<comment type="subunit">
    <text evidence="3">Homodimer.</text>
</comment>
<evidence type="ECO:0000256" key="5">
    <source>
        <dbReference type="ARBA" id="ARBA00022909"/>
    </source>
</evidence>
<comment type="caution">
    <text evidence="13">The sequence shown here is derived from an EMBL/GenBank/DDBJ whole genome shotgun (WGS) entry which is preliminary data.</text>
</comment>
<evidence type="ECO:0000256" key="8">
    <source>
        <dbReference type="ARBA" id="ARBA00035676"/>
    </source>
</evidence>
<evidence type="ECO:0000256" key="12">
    <source>
        <dbReference type="NCBIfam" id="TIGR03461"/>
    </source>
</evidence>
<dbReference type="GO" id="GO:0046656">
    <property type="term" value="P:folic acid biosynthetic process"/>
    <property type="evidence" value="ECO:0007669"/>
    <property type="project" value="UniProtKB-KW"/>
</dbReference>
<comment type="pathway">
    <text evidence="7">Cofactor biosynthesis; tetrahydrofolate biosynthesis; 4-aminobenzoate from chorismate: step 2/2.</text>
</comment>
<evidence type="ECO:0000256" key="1">
    <source>
        <dbReference type="ARBA" id="ARBA00001933"/>
    </source>
</evidence>
<dbReference type="NCBIfam" id="NF004761">
    <property type="entry name" value="PRK06092.1"/>
    <property type="match status" value="1"/>
</dbReference>
<dbReference type="PANTHER" id="PTHR42743">
    <property type="entry name" value="AMINO-ACID AMINOTRANSFERASE"/>
    <property type="match status" value="1"/>
</dbReference>
<gene>
    <name evidence="13" type="primary">pabC</name>
    <name evidence="13" type="ORF">H8B19_18345</name>
</gene>
<organism evidence="13 14">
    <name type="scientific">Neptunicella marina</name>
    <dbReference type="NCBI Taxonomy" id="2125989"/>
    <lineage>
        <taxon>Bacteria</taxon>
        <taxon>Pseudomonadati</taxon>
        <taxon>Pseudomonadota</taxon>
        <taxon>Gammaproteobacteria</taxon>
        <taxon>Alteromonadales</taxon>
        <taxon>Alteromonadaceae</taxon>
        <taxon>Neptunicella</taxon>
    </lineage>
</organism>
<dbReference type="InterPro" id="IPR050571">
    <property type="entry name" value="Class-IV_PLP-Dep_Aminotrnsfr"/>
</dbReference>
<dbReference type="InterPro" id="IPR043132">
    <property type="entry name" value="BCAT-like_C"/>
</dbReference>
<evidence type="ECO:0000256" key="6">
    <source>
        <dbReference type="ARBA" id="ARBA00023239"/>
    </source>
</evidence>
<keyword evidence="14" id="KW-1185">Reference proteome</keyword>
<evidence type="ECO:0000256" key="9">
    <source>
        <dbReference type="ARBA" id="ARBA00049529"/>
    </source>
</evidence>
<evidence type="ECO:0000256" key="2">
    <source>
        <dbReference type="ARBA" id="ARBA00009320"/>
    </source>
</evidence>
<dbReference type="InterPro" id="IPR036038">
    <property type="entry name" value="Aminotransferase-like"/>
</dbReference>
<dbReference type="GO" id="GO:0005829">
    <property type="term" value="C:cytosol"/>
    <property type="evidence" value="ECO:0007669"/>
    <property type="project" value="TreeGrafter"/>
</dbReference>
<dbReference type="FunFam" id="3.20.10.10:FF:000002">
    <property type="entry name" value="D-alanine aminotransferase"/>
    <property type="match status" value="1"/>
</dbReference>
<evidence type="ECO:0000256" key="10">
    <source>
        <dbReference type="ARBA" id="ARBA00054027"/>
    </source>
</evidence>
<comment type="similarity">
    <text evidence="2">Belongs to the class-IV pyridoxal-phosphate-dependent aminotransferase family.</text>
</comment>
<dbReference type="RefSeq" id="WP_186508534.1">
    <property type="nucleotide sequence ID" value="NZ_JACNEP010000027.1"/>
</dbReference>
<reference evidence="13" key="2">
    <citation type="submission" date="2020-08" db="EMBL/GenBank/DDBJ databases">
        <authorList>
            <person name="Lai Q."/>
        </authorList>
    </citation>
    <scope>NUCLEOTIDE SEQUENCE</scope>
    <source>
        <strain evidence="13">S27-2</strain>
    </source>
</reference>
<evidence type="ECO:0000256" key="11">
    <source>
        <dbReference type="ARBA" id="ARBA00069174"/>
    </source>
</evidence>
<dbReference type="NCBIfam" id="TIGR03461">
    <property type="entry name" value="pabC_Proteo"/>
    <property type="match status" value="1"/>
</dbReference>
<proteinExistence type="inferred from homology"/>
<keyword evidence="6 13" id="KW-0456">Lyase</keyword>
<evidence type="ECO:0000256" key="4">
    <source>
        <dbReference type="ARBA" id="ARBA00022898"/>
    </source>
</evidence>